<comment type="caution">
    <text evidence="1">The sequence shown here is derived from an EMBL/GenBank/DDBJ whole genome shotgun (WGS) entry which is preliminary data.</text>
</comment>
<evidence type="ECO:0000313" key="2">
    <source>
        <dbReference type="Proteomes" id="UP001272242"/>
    </source>
</evidence>
<sequence length="69" mass="7195">MDEGPAGGGGPVVRAARVRVTGEPVRIGAPAPEGGGHEPKVRVVREGDLIQALDVTCTCGERILIRCEY</sequence>
<protein>
    <recommendedName>
        <fullName evidence="3">CDGSH iron-sulfur domain-containing protein</fullName>
    </recommendedName>
</protein>
<name>A0ABU5ESE0_9BACT</name>
<proteinExistence type="predicted"/>
<dbReference type="RefSeq" id="WP_261190283.1">
    <property type="nucleotide sequence ID" value="NZ_JAXBLV010000003.1"/>
</dbReference>
<organism evidence="1 2">
    <name type="scientific">Gemmata algarum</name>
    <dbReference type="NCBI Taxonomy" id="2975278"/>
    <lineage>
        <taxon>Bacteria</taxon>
        <taxon>Pseudomonadati</taxon>
        <taxon>Planctomycetota</taxon>
        <taxon>Planctomycetia</taxon>
        <taxon>Gemmatales</taxon>
        <taxon>Gemmataceae</taxon>
        <taxon>Gemmata</taxon>
    </lineage>
</organism>
<evidence type="ECO:0000313" key="1">
    <source>
        <dbReference type="EMBL" id="MDY3557869.1"/>
    </source>
</evidence>
<evidence type="ECO:0008006" key="3">
    <source>
        <dbReference type="Google" id="ProtNLM"/>
    </source>
</evidence>
<accession>A0ABU5ESE0</accession>
<reference evidence="2" key="1">
    <citation type="journal article" date="2023" name="Mar. Drugs">
        <title>Gemmata algarum, a Novel Planctomycete Isolated from an Algal Mat, Displays Antimicrobial Activity.</title>
        <authorList>
            <person name="Kumar G."/>
            <person name="Kallscheuer N."/>
            <person name="Kashif M."/>
            <person name="Ahamad S."/>
            <person name="Jagadeeshwari U."/>
            <person name="Pannikurungottu S."/>
            <person name="Haufschild T."/>
            <person name="Kabuu M."/>
            <person name="Sasikala C."/>
            <person name="Jogler C."/>
            <person name="Ramana C."/>
        </authorList>
    </citation>
    <scope>NUCLEOTIDE SEQUENCE [LARGE SCALE GENOMIC DNA]</scope>
    <source>
        <strain evidence="2">JC673</strain>
    </source>
</reference>
<dbReference type="Proteomes" id="UP001272242">
    <property type="component" value="Unassembled WGS sequence"/>
</dbReference>
<gene>
    <name evidence="1" type="ORF">R5W23_005520</name>
</gene>
<dbReference type="EMBL" id="JAXBLV010000003">
    <property type="protein sequence ID" value="MDY3557869.1"/>
    <property type="molecule type" value="Genomic_DNA"/>
</dbReference>
<keyword evidence="2" id="KW-1185">Reference proteome</keyword>